<dbReference type="SUPFAM" id="SSF57845">
    <property type="entry name" value="B-box zinc-binding domain"/>
    <property type="match status" value="1"/>
</dbReference>
<feature type="domain" description="B box-type" evidence="1">
    <location>
        <begin position="6"/>
        <end position="36"/>
    </location>
</feature>
<name>A0A7C1JSE2_THERO</name>
<sequence>MFAALDEQQCPRHPTISTRLRCSKCGTPICPRCMVETPVGFRCPSCAGLSGLAWSDVPTTLLLRALLAGLLVAVTVGWLWSRVPAWQFYLALLLGFGVAEAMAWAARAQRGVALQILGMICVALGLILSRLFLLGRAGLNLAELVMHLGDARLWALLQLRPLPDLLFVALALLIPFVRFRVRQ</sequence>
<dbReference type="EMBL" id="DSJL01000011">
    <property type="protein sequence ID" value="HEF65436.1"/>
    <property type="molecule type" value="Genomic_DNA"/>
</dbReference>
<protein>
    <recommendedName>
        <fullName evidence="1">B box-type domain-containing protein</fullName>
    </recommendedName>
</protein>
<accession>A0A7C1JSE2</accession>
<dbReference type="AlphaFoldDB" id="A0A7C1JSE2"/>
<evidence type="ECO:0000259" key="1">
    <source>
        <dbReference type="Pfam" id="PF00643"/>
    </source>
</evidence>
<proteinExistence type="predicted"/>
<dbReference type="InterPro" id="IPR000315">
    <property type="entry name" value="Znf_B-box"/>
</dbReference>
<gene>
    <name evidence="2" type="ORF">ENP47_07550</name>
</gene>
<comment type="caution">
    <text evidence="2">The sequence shown here is derived from an EMBL/GenBank/DDBJ whole genome shotgun (WGS) entry which is preliminary data.</text>
</comment>
<evidence type="ECO:0000313" key="2">
    <source>
        <dbReference type="EMBL" id="HEF65436.1"/>
    </source>
</evidence>
<dbReference type="GO" id="GO:0008270">
    <property type="term" value="F:zinc ion binding"/>
    <property type="evidence" value="ECO:0007669"/>
    <property type="project" value="InterPro"/>
</dbReference>
<organism evidence="2">
    <name type="scientific">Thermomicrobium roseum</name>
    <dbReference type="NCBI Taxonomy" id="500"/>
    <lineage>
        <taxon>Bacteria</taxon>
        <taxon>Pseudomonadati</taxon>
        <taxon>Thermomicrobiota</taxon>
        <taxon>Thermomicrobia</taxon>
        <taxon>Thermomicrobiales</taxon>
        <taxon>Thermomicrobiaceae</taxon>
        <taxon>Thermomicrobium</taxon>
    </lineage>
</organism>
<reference evidence="2" key="1">
    <citation type="journal article" date="2020" name="mSystems">
        <title>Genome- and Community-Level Interaction Insights into Carbon Utilization and Element Cycling Functions of Hydrothermarchaeota in Hydrothermal Sediment.</title>
        <authorList>
            <person name="Zhou Z."/>
            <person name="Liu Y."/>
            <person name="Xu W."/>
            <person name="Pan J."/>
            <person name="Luo Z.H."/>
            <person name="Li M."/>
        </authorList>
    </citation>
    <scope>NUCLEOTIDE SEQUENCE [LARGE SCALE GENOMIC DNA]</scope>
    <source>
        <strain evidence="2">SpSt-222</strain>
    </source>
</reference>
<dbReference type="Pfam" id="PF00643">
    <property type="entry name" value="zf-B_box"/>
    <property type="match status" value="1"/>
</dbReference>